<organism evidence="2 3">
    <name type="scientific">Psychrobacillus vulpis</name>
    <dbReference type="NCBI Taxonomy" id="2325572"/>
    <lineage>
        <taxon>Bacteria</taxon>
        <taxon>Bacillati</taxon>
        <taxon>Bacillota</taxon>
        <taxon>Bacilli</taxon>
        <taxon>Bacillales</taxon>
        <taxon>Bacillaceae</taxon>
        <taxon>Psychrobacillus</taxon>
    </lineage>
</organism>
<dbReference type="Gene3D" id="3.40.50.300">
    <property type="entry name" value="P-loop containing nucleotide triphosphate hydrolases"/>
    <property type="match status" value="1"/>
</dbReference>
<protein>
    <recommendedName>
        <fullName evidence="1">Calcineurin-like phosphoesterase domain-containing protein</fullName>
    </recommendedName>
</protein>
<keyword evidence="3" id="KW-1185">Reference proteome</keyword>
<dbReference type="InterPro" id="IPR027417">
    <property type="entry name" value="P-loop_NTPase"/>
</dbReference>
<dbReference type="InterPro" id="IPR004843">
    <property type="entry name" value="Calcineurin-like_PHP"/>
</dbReference>
<gene>
    <name evidence="2" type="ORF">FG384_19270</name>
</gene>
<dbReference type="InterPro" id="IPR029052">
    <property type="entry name" value="Metallo-depent_PP-like"/>
</dbReference>
<accession>A0A544TDI2</accession>
<reference evidence="2 3" key="1">
    <citation type="submission" date="2019-06" db="EMBL/GenBank/DDBJ databases">
        <title>Psychrobacillus vulpis sp. nov., a new species isolated from feces of a red fox that inhabits in The Tablas de Daimiel Natural Park, Albacete, Spain.</title>
        <authorList>
            <person name="Rodriguez M."/>
            <person name="Reina J.C."/>
            <person name="Bejar V."/>
            <person name="Llamas I."/>
        </authorList>
    </citation>
    <scope>NUCLEOTIDE SEQUENCE [LARGE SCALE GENOMIC DNA]</scope>
    <source>
        <strain evidence="2 3">Z8</strain>
    </source>
</reference>
<dbReference type="Gene3D" id="3.60.21.10">
    <property type="match status" value="1"/>
</dbReference>
<dbReference type="EMBL" id="VDGI01000046">
    <property type="protein sequence ID" value="TQR15502.1"/>
    <property type="molecule type" value="Genomic_DNA"/>
</dbReference>
<dbReference type="PANTHER" id="PTHR31302">
    <property type="entry name" value="TRANSMEMBRANE PROTEIN WITH METALLOPHOSPHOESTERASE DOMAIN-RELATED"/>
    <property type="match status" value="1"/>
</dbReference>
<dbReference type="AlphaFoldDB" id="A0A544TDI2"/>
<dbReference type="SUPFAM" id="SSF56300">
    <property type="entry name" value="Metallo-dependent phosphatases"/>
    <property type="match status" value="1"/>
</dbReference>
<evidence type="ECO:0000313" key="3">
    <source>
        <dbReference type="Proteomes" id="UP000316626"/>
    </source>
</evidence>
<comment type="caution">
    <text evidence="2">The sequence shown here is derived from an EMBL/GenBank/DDBJ whole genome shotgun (WGS) entry which is preliminary data.</text>
</comment>
<feature type="domain" description="Calcineurin-like phosphoesterase" evidence="1">
    <location>
        <begin position="4"/>
        <end position="244"/>
    </location>
</feature>
<dbReference type="RefSeq" id="WP_142644309.1">
    <property type="nucleotide sequence ID" value="NZ_VDGI01000046.1"/>
</dbReference>
<dbReference type="SUPFAM" id="SSF52540">
    <property type="entry name" value="P-loop containing nucleoside triphosphate hydrolases"/>
    <property type="match status" value="1"/>
</dbReference>
<dbReference type="OrthoDB" id="115870at2"/>
<evidence type="ECO:0000259" key="1">
    <source>
        <dbReference type="Pfam" id="PF00149"/>
    </source>
</evidence>
<dbReference type="PANTHER" id="PTHR31302:SF0">
    <property type="entry name" value="TRANSMEMBRANE PROTEIN WITH METALLOPHOSPHOESTERASE DOMAIN"/>
    <property type="match status" value="1"/>
</dbReference>
<dbReference type="Pfam" id="PF00149">
    <property type="entry name" value="Metallophos"/>
    <property type="match status" value="1"/>
</dbReference>
<sequence length="661" mass="76825">MILSIIHLTDLHFNLYSNPILEKTEKLCSSIISQVRGSEFVIFCISGDIANTGHSEEYDNHARGFFDNIKELVKSEAGIECDIIFIPGNHDCDFSNKGFIKTRELLISTINSNTVNNLDHHTISEIKKIQNNFEKFKEAYHDSWIKCETQYTSPLVDSISLTLNDKKITINLINSSWISQIDEKPGQMFYPVKEYSDTISDYSGDINISLIHHPDHWLHPDNRREMRDMLENVSDFILSGHEHVTSNFLVTNWDKKQIQFIEGTSLQDIYDSKVSGYNVLHFNIIDQTYQIKNCSWNLEYYDVSRSTKWVTLLPNQMLKGKGNLFLPSETYQSFINDNRLPISHPRKAELEMNDLYIFPHVEEVDFENDEKKTELLEIPTIIKDLLPGTHLMFLGDKDSGKTTLSQVLFKNFIEEGNKPVMTQGISVVPSVINQLDTFFDKVITETYSSESVELYNQLPKSEKVLIIDNWHECKLNQKYKSVFLSRANNYFTNIIIFSLSSNRVNDTIGLTSFDDKYKLRVFEIQEFGYVKRDLMVEKWILLGQEETLTEEELIIKKDRVERILDPLLGKSFVPRYPIYLLVILKAIESGNPHNFDKSSNGYYYEVLIKDLLGTIQLANNETDKLYNYLTELAYNFYQSKTKSMMLVWMYGHKLVKSLSYK</sequence>
<dbReference type="GO" id="GO:0016787">
    <property type="term" value="F:hydrolase activity"/>
    <property type="evidence" value="ECO:0007669"/>
    <property type="project" value="InterPro"/>
</dbReference>
<proteinExistence type="predicted"/>
<name>A0A544TDI2_9BACI</name>
<evidence type="ECO:0000313" key="2">
    <source>
        <dbReference type="EMBL" id="TQR15502.1"/>
    </source>
</evidence>
<dbReference type="Proteomes" id="UP000316626">
    <property type="component" value="Unassembled WGS sequence"/>
</dbReference>
<dbReference type="InterPro" id="IPR051158">
    <property type="entry name" value="Metallophosphoesterase_sf"/>
</dbReference>